<keyword evidence="2" id="KW-1185">Reference proteome</keyword>
<gene>
    <name evidence="1" type="ORF">OKA04_10465</name>
</gene>
<dbReference type="RefSeq" id="WP_264501108.1">
    <property type="nucleotide sequence ID" value="NZ_JAPDDS010000005.1"/>
</dbReference>
<accession>A0ABT3FNK3</accession>
<dbReference type="Proteomes" id="UP001207930">
    <property type="component" value="Unassembled WGS sequence"/>
</dbReference>
<dbReference type="InterPro" id="IPR029063">
    <property type="entry name" value="SAM-dependent_MTases_sf"/>
</dbReference>
<evidence type="ECO:0000313" key="1">
    <source>
        <dbReference type="EMBL" id="MCW1885151.1"/>
    </source>
</evidence>
<protein>
    <submittedName>
        <fullName evidence="1">DUF268 domain-containing protein</fullName>
    </submittedName>
</protein>
<reference evidence="1 2" key="1">
    <citation type="submission" date="2022-10" db="EMBL/GenBank/DDBJ databases">
        <title>Luteolibacter flavescens strain MCCC 1K03193, whole genome shotgun sequencing project.</title>
        <authorList>
            <person name="Zhao G."/>
            <person name="Shen L."/>
        </authorList>
    </citation>
    <scope>NUCLEOTIDE SEQUENCE [LARGE SCALE GENOMIC DNA]</scope>
    <source>
        <strain evidence="1 2">MCCC 1K03193</strain>
    </source>
</reference>
<proteinExistence type="predicted"/>
<dbReference type="Gene3D" id="3.40.50.150">
    <property type="entry name" value="Vaccinia Virus protein VP39"/>
    <property type="match status" value="1"/>
</dbReference>
<organism evidence="1 2">
    <name type="scientific">Luteolibacter flavescens</name>
    <dbReference type="NCBI Taxonomy" id="1859460"/>
    <lineage>
        <taxon>Bacteria</taxon>
        <taxon>Pseudomonadati</taxon>
        <taxon>Verrucomicrobiota</taxon>
        <taxon>Verrucomicrobiia</taxon>
        <taxon>Verrucomicrobiales</taxon>
        <taxon>Verrucomicrobiaceae</taxon>
        <taxon>Luteolibacter</taxon>
    </lineage>
</organism>
<comment type="caution">
    <text evidence="1">The sequence shown here is derived from an EMBL/GenBank/DDBJ whole genome shotgun (WGS) entry which is preliminary data.</text>
</comment>
<evidence type="ECO:0000313" key="2">
    <source>
        <dbReference type="Proteomes" id="UP001207930"/>
    </source>
</evidence>
<dbReference type="Pfam" id="PF03269">
    <property type="entry name" value="DUF268"/>
    <property type="match status" value="1"/>
</dbReference>
<sequence length="257" mass="28876">MIRAILRAAGFDPRRFPTAVSGWQRFTRDRERYRGMPGADAIPLGDDLPMLTEFGESSGHLGAYFFQDLQVAKWILTDQPQRHVDVGSRLDGFIGHLAVFREVDVLDIRPQPVAVPNVRFHQVDLSAELPPEWIACTDSLSCLHTIEHFGLGRYGDDIDPLGHLKGLEQLKRMVKPGGRFYLSTPIGPERVEFNAHRIFAASTVTGWFRDGWQIERFAVVDDATRLHPEVDWQSEAARNHHGCQAGVGILCAIRTSP</sequence>
<dbReference type="InterPro" id="IPR004951">
    <property type="entry name" value="DUF268_CAE_spp"/>
</dbReference>
<dbReference type="SUPFAM" id="SSF53335">
    <property type="entry name" value="S-adenosyl-L-methionine-dependent methyltransferases"/>
    <property type="match status" value="1"/>
</dbReference>
<name>A0ABT3FNK3_9BACT</name>
<dbReference type="EMBL" id="JAPDDS010000005">
    <property type="protein sequence ID" value="MCW1885151.1"/>
    <property type="molecule type" value="Genomic_DNA"/>
</dbReference>